<reference evidence="5" key="1">
    <citation type="submission" date="2018-05" db="EMBL/GenBank/DDBJ databases">
        <authorList>
            <person name="Lanie J.A."/>
            <person name="Ng W.-L."/>
            <person name="Kazmierczak K.M."/>
            <person name="Andrzejewski T.M."/>
            <person name="Davidsen T.M."/>
            <person name="Wayne K.J."/>
            <person name="Tettelin H."/>
            <person name="Glass J.I."/>
            <person name="Rusch D."/>
            <person name="Podicherti R."/>
            <person name="Tsui H.-C.T."/>
            <person name="Winkler M.E."/>
        </authorList>
    </citation>
    <scope>NUCLEOTIDE SEQUENCE</scope>
</reference>
<gene>
    <name evidence="5" type="ORF">METZ01_LOCUS314365</name>
</gene>
<evidence type="ECO:0000256" key="3">
    <source>
        <dbReference type="ARBA" id="ARBA00023004"/>
    </source>
</evidence>
<keyword evidence="4" id="KW-0411">Iron-sulfur</keyword>
<dbReference type="SUPFAM" id="SSF102114">
    <property type="entry name" value="Radical SAM enzymes"/>
    <property type="match status" value="1"/>
</dbReference>
<dbReference type="AlphaFoldDB" id="A0A382NPK5"/>
<name>A0A382NPK5_9ZZZZ</name>
<accession>A0A382NPK5</accession>
<feature type="non-terminal residue" evidence="5">
    <location>
        <position position="281"/>
    </location>
</feature>
<dbReference type="InterPro" id="IPR013785">
    <property type="entry name" value="Aldolase_TIM"/>
</dbReference>
<dbReference type="GO" id="GO:0046872">
    <property type="term" value="F:metal ion binding"/>
    <property type="evidence" value="ECO:0007669"/>
    <property type="project" value="UniProtKB-KW"/>
</dbReference>
<dbReference type="Gene3D" id="3.20.20.70">
    <property type="entry name" value="Aldolase class I"/>
    <property type="match status" value="1"/>
</dbReference>
<dbReference type="EMBL" id="UINC01101014">
    <property type="protein sequence ID" value="SVC61511.1"/>
    <property type="molecule type" value="Genomic_DNA"/>
</dbReference>
<sequence>MSNYEHDRIKEILPQIESKTSPTFCLAKWHHVTIYLHLGETHSCYHPQPHIIPLEELKENPSALHNTKQKKLERKQMLDGEKPIGCTYCWNVEAMGPDYISDRKQRTLAIHEGDGRRLEDIINNPWDMNVNPEYIELSFGNQCNFKCGYCHPRYSSRFFDEAKEFGPYTDLNSGDYSVEWFENKLYKNDEDNPYVEAWWKWWPSVSKTLNILRITGGEPLIHGSTYRLLDEINKNPMPNLELNINSNIGANPKLFDRFIDKLKPIIEKKKVKKFKLFTSID</sequence>
<evidence type="ECO:0000256" key="2">
    <source>
        <dbReference type="ARBA" id="ARBA00022723"/>
    </source>
</evidence>
<evidence type="ECO:0008006" key="6">
    <source>
        <dbReference type="Google" id="ProtNLM"/>
    </source>
</evidence>
<evidence type="ECO:0000256" key="4">
    <source>
        <dbReference type="ARBA" id="ARBA00023014"/>
    </source>
</evidence>
<dbReference type="InterPro" id="IPR058240">
    <property type="entry name" value="rSAM_sf"/>
</dbReference>
<dbReference type="InterPro" id="IPR007197">
    <property type="entry name" value="rSAM"/>
</dbReference>
<dbReference type="SFLD" id="SFLDS00029">
    <property type="entry name" value="Radical_SAM"/>
    <property type="match status" value="1"/>
</dbReference>
<keyword evidence="2" id="KW-0479">Metal-binding</keyword>
<keyword evidence="1" id="KW-0949">S-adenosyl-L-methionine</keyword>
<dbReference type="GO" id="GO:0051536">
    <property type="term" value="F:iron-sulfur cluster binding"/>
    <property type="evidence" value="ECO:0007669"/>
    <property type="project" value="UniProtKB-KW"/>
</dbReference>
<evidence type="ECO:0000313" key="5">
    <source>
        <dbReference type="EMBL" id="SVC61511.1"/>
    </source>
</evidence>
<evidence type="ECO:0000256" key="1">
    <source>
        <dbReference type="ARBA" id="ARBA00022691"/>
    </source>
</evidence>
<dbReference type="GO" id="GO:0003824">
    <property type="term" value="F:catalytic activity"/>
    <property type="evidence" value="ECO:0007669"/>
    <property type="project" value="InterPro"/>
</dbReference>
<organism evidence="5">
    <name type="scientific">marine metagenome</name>
    <dbReference type="NCBI Taxonomy" id="408172"/>
    <lineage>
        <taxon>unclassified sequences</taxon>
        <taxon>metagenomes</taxon>
        <taxon>ecological metagenomes</taxon>
    </lineage>
</organism>
<protein>
    <recommendedName>
        <fullName evidence="6">Radical SAM core domain-containing protein</fullName>
    </recommendedName>
</protein>
<keyword evidence="3" id="KW-0408">Iron</keyword>
<proteinExistence type="predicted"/>
<dbReference type="NCBIfam" id="NF033640">
    <property type="entry name" value="N_Twi_rSAM"/>
    <property type="match status" value="1"/>
</dbReference>